<gene>
    <name evidence="6" type="primary">pfp</name>
    <name evidence="8" type="ordered locus">Mahau_2254</name>
</gene>
<dbReference type="Gene3D" id="3.40.50.450">
    <property type="match status" value="1"/>
</dbReference>
<protein>
    <recommendedName>
        <fullName evidence="6">Pyrophosphate--fructose 6-phosphate 1-phosphotransferase</fullName>
        <ecNumber evidence="6">2.7.1.90</ecNumber>
    </recommendedName>
    <alternativeName>
        <fullName evidence="6">6-phosphofructokinase, pyrophosphate dependent</fullName>
    </alternativeName>
    <alternativeName>
        <fullName evidence="6">PPi-dependent phosphofructokinase</fullName>
        <shortName evidence="6">PPi-PFK</shortName>
    </alternativeName>
    <alternativeName>
        <fullName evidence="6">Pyrophosphate-dependent 6-phosphofructose-1-kinase</fullName>
    </alternativeName>
</protein>
<keyword evidence="9" id="KW-1185">Reference proteome</keyword>
<evidence type="ECO:0000256" key="5">
    <source>
        <dbReference type="ARBA" id="ARBA00022842"/>
    </source>
</evidence>
<evidence type="ECO:0000256" key="4">
    <source>
        <dbReference type="ARBA" id="ARBA00022777"/>
    </source>
</evidence>
<comment type="function">
    <text evidence="6">Catalyzes the phosphorylation of D-fructose 6-phosphate, the first committing step of glycolysis. Uses inorganic phosphate (PPi) as phosphoryl donor instead of ATP like common ATP-dependent phosphofructokinases (ATP-PFKs), which renders the reaction reversible, and can thus function both in glycolysis and gluconeogenesis. Consistently, PPi-PFK can replace the enzymes of both the forward (ATP-PFK) and reverse (fructose-bisphosphatase (FBPase)) reactions.</text>
</comment>
<comment type="caution">
    <text evidence="6">Lacks conserved residue(s) required for the propagation of feature annotation.</text>
</comment>
<dbReference type="PRINTS" id="PR00476">
    <property type="entry name" value="PHFRCTKINASE"/>
</dbReference>
<dbReference type="InterPro" id="IPR050929">
    <property type="entry name" value="PFKA"/>
</dbReference>
<feature type="active site" description="Proton acceptor" evidence="6">
    <location>
        <position position="136"/>
    </location>
</feature>
<keyword evidence="5 6" id="KW-0460">Magnesium</keyword>
<keyword evidence="2 6" id="KW-0808">Transferase</keyword>
<feature type="binding site" evidence="6">
    <location>
        <position position="236"/>
    </location>
    <ligand>
        <name>substrate</name>
    </ligand>
</feature>
<evidence type="ECO:0000256" key="1">
    <source>
        <dbReference type="ARBA" id="ARBA00001946"/>
    </source>
</evidence>
<dbReference type="InterPro" id="IPR022953">
    <property type="entry name" value="ATP_PFK"/>
</dbReference>
<reference evidence="8 9" key="2">
    <citation type="journal article" date="2011" name="Stand. Genomic Sci.">
        <title>Complete genome sequence of Mahella australiensis type strain (50-1 BON).</title>
        <authorList>
            <person name="Sikorski J."/>
            <person name="Teshima H."/>
            <person name="Nolan M."/>
            <person name="Lucas S."/>
            <person name="Hammon N."/>
            <person name="Deshpande S."/>
            <person name="Cheng J.F."/>
            <person name="Pitluck S."/>
            <person name="Liolios K."/>
            <person name="Pagani I."/>
            <person name="Ivanova N."/>
            <person name="Huntemann M."/>
            <person name="Mavromatis K."/>
            <person name="Ovchinikova G."/>
            <person name="Pati A."/>
            <person name="Tapia R."/>
            <person name="Han C."/>
            <person name="Goodwin L."/>
            <person name="Chen A."/>
            <person name="Palaniappan K."/>
            <person name="Land M."/>
            <person name="Hauser L."/>
            <person name="Ngatchou-Djao O.D."/>
            <person name="Rohde M."/>
            <person name="Pukall R."/>
            <person name="Spring S."/>
            <person name="Abt B."/>
            <person name="Goker M."/>
            <person name="Detter J.C."/>
            <person name="Woyke T."/>
            <person name="Bristow J."/>
            <person name="Markowitz V."/>
            <person name="Hugenholtz P."/>
            <person name="Eisen J.A."/>
            <person name="Kyrpides N.C."/>
            <person name="Klenk H.P."/>
            <person name="Lapidus A."/>
        </authorList>
    </citation>
    <scope>NUCLEOTIDE SEQUENCE [LARGE SCALE GENOMIC DNA]</scope>
    <source>
        <strain evidence="9">DSM 15567 / CIP 107919 / 50-1 BON</strain>
    </source>
</reference>
<dbReference type="NCBIfam" id="NF010675">
    <property type="entry name" value="PRK14072.1"/>
    <property type="match status" value="1"/>
</dbReference>
<evidence type="ECO:0000259" key="7">
    <source>
        <dbReference type="Pfam" id="PF00365"/>
    </source>
</evidence>
<dbReference type="EC" id="2.7.1.90" evidence="6"/>
<keyword evidence="6" id="KW-0963">Cytoplasm</keyword>
<comment type="subcellular location">
    <subcellularLocation>
        <location evidence="6">Cytoplasm</location>
    </subcellularLocation>
</comment>
<dbReference type="EMBL" id="CP002360">
    <property type="protein sequence ID" value="AEE97425.1"/>
    <property type="molecule type" value="Genomic_DNA"/>
</dbReference>
<keyword evidence="6" id="KW-0324">Glycolysis</keyword>
<comment type="cofactor">
    <cofactor evidence="1 6">
        <name>Mg(2+)</name>
        <dbReference type="ChEBI" id="CHEBI:18420"/>
    </cofactor>
</comment>
<dbReference type="UniPathway" id="UPA00109">
    <property type="reaction ID" value="UER00182"/>
</dbReference>
<dbReference type="OrthoDB" id="9802503at2"/>
<dbReference type="GO" id="GO:0006002">
    <property type="term" value="P:fructose 6-phosphate metabolic process"/>
    <property type="evidence" value="ECO:0007669"/>
    <property type="project" value="InterPro"/>
</dbReference>
<dbReference type="SUPFAM" id="SSF53784">
    <property type="entry name" value="Phosphofructokinase"/>
    <property type="match status" value="1"/>
</dbReference>
<feature type="binding site" evidence="6">
    <location>
        <begin position="134"/>
        <end position="136"/>
    </location>
    <ligand>
        <name>substrate</name>
    </ligand>
</feature>
<dbReference type="eggNOG" id="COG0205">
    <property type="taxonomic scope" value="Bacteria"/>
</dbReference>
<keyword evidence="4 6" id="KW-0418">Kinase</keyword>
<evidence type="ECO:0000256" key="3">
    <source>
        <dbReference type="ARBA" id="ARBA00022723"/>
    </source>
</evidence>
<comment type="pathway">
    <text evidence="6">Carbohydrate degradation; glycolysis; D-glyceraldehyde 3-phosphate and glycerone phosphate from D-glucose: step 3/4.</text>
</comment>
<feature type="binding site" evidence="6">
    <location>
        <position position="107"/>
    </location>
    <ligand>
        <name>Mg(2+)</name>
        <dbReference type="ChEBI" id="CHEBI:18420"/>
        <note>catalytic</note>
    </ligand>
</feature>
<dbReference type="GO" id="GO:0003872">
    <property type="term" value="F:6-phosphofructokinase activity"/>
    <property type="evidence" value="ECO:0007669"/>
    <property type="project" value="UniProtKB-UniRule"/>
</dbReference>
<reference evidence="9" key="1">
    <citation type="submission" date="2010-11" db="EMBL/GenBank/DDBJ databases">
        <title>The complete genome of Mahella australiensis DSM 15567.</title>
        <authorList>
            <consortium name="US DOE Joint Genome Institute (JGI-PGF)"/>
            <person name="Lucas S."/>
            <person name="Copeland A."/>
            <person name="Lapidus A."/>
            <person name="Bruce D."/>
            <person name="Goodwin L."/>
            <person name="Pitluck S."/>
            <person name="Kyrpides N."/>
            <person name="Mavromatis K."/>
            <person name="Pagani I."/>
            <person name="Ivanova N."/>
            <person name="Teshima H."/>
            <person name="Brettin T."/>
            <person name="Detter J.C."/>
            <person name="Han C."/>
            <person name="Tapia R."/>
            <person name="Land M."/>
            <person name="Hauser L."/>
            <person name="Markowitz V."/>
            <person name="Cheng J.-F."/>
            <person name="Hugenholtz P."/>
            <person name="Woyke T."/>
            <person name="Wu D."/>
            <person name="Spring S."/>
            <person name="Pukall R."/>
            <person name="Steenblock K."/>
            <person name="Schneider S."/>
            <person name="Klenk H.-P."/>
            <person name="Eisen J.A."/>
        </authorList>
    </citation>
    <scope>NUCLEOTIDE SEQUENCE [LARGE SCALE GENOMIC DNA]</scope>
    <source>
        <strain evidence="9">DSM 15567 / CIP 107919 / 50-1 BON</strain>
    </source>
</reference>
<dbReference type="InterPro" id="IPR011404">
    <property type="entry name" value="PPi-PFK"/>
</dbReference>
<evidence type="ECO:0000313" key="8">
    <source>
        <dbReference type="EMBL" id="AEE97425.1"/>
    </source>
</evidence>
<evidence type="ECO:0000313" key="9">
    <source>
        <dbReference type="Proteomes" id="UP000008457"/>
    </source>
</evidence>
<comment type="subunit">
    <text evidence="6">Homodimer.</text>
</comment>
<dbReference type="Pfam" id="PF00365">
    <property type="entry name" value="PFK"/>
    <property type="match status" value="1"/>
</dbReference>
<feature type="binding site" evidence="6">
    <location>
        <begin position="179"/>
        <end position="181"/>
    </location>
    <ligand>
        <name>substrate</name>
    </ligand>
</feature>
<dbReference type="InterPro" id="IPR035966">
    <property type="entry name" value="PKF_sf"/>
</dbReference>
<proteinExistence type="inferred from homology"/>
<dbReference type="RefSeq" id="WP_013781852.1">
    <property type="nucleotide sequence ID" value="NC_015520.1"/>
</dbReference>
<dbReference type="HAMAP" id="MF_01978">
    <property type="entry name" value="Phosphofructokinase_II_B2"/>
    <property type="match status" value="1"/>
</dbReference>
<name>F3ZVN1_MAHA5</name>
<evidence type="ECO:0000256" key="6">
    <source>
        <dbReference type="HAMAP-Rule" id="MF_01978"/>
    </source>
</evidence>
<dbReference type="PIRSF" id="PIRSF036483">
    <property type="entry name" value="PFK_XF0274"/>
    <property type="match status" value="1"/>
</dbReference>
<feature type="domain" description="Phosphofructokinase" evidence="7">
    <location>
        <begin position="5"/>
        <end position="313"/>
    </location>
</feature>
<dbReference type="Proteomes" id="UP000008457">
    <property type="component" value="Chromosome"/>
</dbReference>
<dbReference type="PANTHER" id="PTHR45770">
    <property type="entry name" value="ATP-DEPENDENT 6-PHOSPHOFRUCTOKINASE 1"/>
    <property type="match status" value="1"/>
</dbReference>
<dbReference type="GO" id="GO:0047334">
    <property type="term" value="F:diphosphate-fructose-6-phosphate 1-phosphotransferase activity"/>
    <property type="evidence" value="ECO:0007669"/>
    <property type="project" value="UniProtKB-EC"/>
</dbReference>
<organism evidence="8 9">
    <name type="scientific">Mahella australiensis (strain DSM 15567 / CIP 107919 / 50-1 BON)</name>
    <dbReference type="NCBI Taxonomy" id="697281"/>
    <lineage>
        <taxon>Bacteria</taxon>
        <taxon>Bacillati</taxon>
        <taxon>Bacillota</taxon>
        <taxon>Clostridia</taxon>
        <taxon>Thermoanaerobacterales</taxon>
        <taxon>Thermoanaerobacterales Family IV. Incertae Sedis</taxon>
        <taxon>Mahella</taxon>
    </lineage>
</organism>
<dbReference type="STRING" id="697281.Mahau_2254"/>
<comment type="similarity">
    <text evidence="6">Belongs to the phosphofructokinase type A (PFKA) family. PPi-dependent PFK group II subfamily. Clade 'B2' sub-subfamily.</text>
</comment>
<evidence type="ECO:0000256" key="2">
    <source>
        <dbReference type="ARBA" id="ARBA00022679"/>
    </source>
</evidence>
<dbReference type="HOGENOM" id="CLU_020655_1_1_9"/>
<comment type="activity regulation">
    <text evidence="6">Non-allosteric.</text>
</comment>
<sequence length="390" mass="41954">MSANLIVVHGGGPTAVINASLRGVIDEAKKYNEIDGIYGSVGGVDGIFAERFTDLRAISGQALSRLSYTPGSFIGSSRRHLEPEDYETIVAILRRNNIKYLLFTGGNGSMDTCNKIHHVAAQAGGINVIGIPKTVDNDLANTDHAPGYGSAARYAAVSACELGIDVASLPVHISVIEFMGRNAGWITAASALARCKQGDAPHLIYLPERPFVEEEFLHEIERLHKEIGGAVVAVSEGLVGPDGNPLVRPNNMSRRDAFSNDVSVYLARLISDKLHIRARSEKPGLLGRASIAHQSAVDRQEAEMVGAAAVKAVVEGLSGYMVALKRLSTEPYSCTTELVSIDLMSMTERHVPDEFIDPSGHDVTPAFIEYCKPLIGDAMPVYATNRDLLY</sequence>
<comment type="catalytic activity">
    <reaction evidence="6">
        <text>beta-D-fructose 6-phosphate + diphosphate = beta-D-fructose 1,6-bisphosphate + phosphate + H(+)</text>
        <dbReference type="Rhea" id="RHEA:13613"/>
        <dbReference type="ChEBI" id="CHEBI:15378"/>
        <dbReference type="ChEBI" id="CHEBI:32966"/>
        <dbReference type="ChEBI" id="CHEBI:33019"/>
        <dbReference type="ChEBI" id="CHEBI:43474"/>
        <dbReference type="ChEBI" id="CHEBI:57634"/>
        <dbReference type="EC" id="2.7.1.90"/>
    </reaction>
</comment>
<dbReference type="GO" id="GO:0046872">
    <property type="term" value="F:metal ion binding"/>
    <property type="evidence" value="ECO:0007669"/>
    <property type="project" value="UniProtKB-KW"/>
</dbReference>
<dbReference type="GO" id="GO:0005737">
    <property type="term" value="C:cytoplasm"/>
    <property type="evidence" value="ECO:0007669"/>
    <property type="project" value="UniProtKB-SubCell"/>
</dbReference>
<feature type="binding site" evidence="6">
    <location>
        <position position="12"/>
    </location>
    <ligand>
        <name>diphosphate</name>
        <dbReference type="ChEBI" id="CHEBI:33019"/>
    </ligand>
</feature>
<dbReference type="InterPro" id="IPR000023">
    <property type="entry name" value="Phosphofructokinase_dom"/>
</dbReference>
<dbReference type="AlphaFoldDB" id="F3ZVN1"/>
<keyword evidence="3 6" id="KW-0479">Metal-binding</keyword>
<dbReference type="Gene3D" id="3.40.50.460">
    <property type="entry name" value="Phosphofructokinase domain"/>
    <property type="match status" value="1"/>
</dbReference>
<dbReference type="KEGG" id="mas:Mahau_2254"/>
<accession>F3ZVN1</accession>
<feature type="site" description="Important for catalytic activity; stabilizes the transition state when the phosphoryl donor is PPi" evidence="6">
    <location>
        <position position="133"/>
    </location>
</feature>